<evidence type="ECO:0000259" key="2">
    <source>
        <dbReference type="Pfam" id="PF21922"/>
    </source>
</evidence>
<dbReference type="Gene3D" id="3.40.710.10">
    <property type="entry name" value="DD-peptidase/beta-lactamase superfamily"/>
    <property type="match status" value="1"/>
</dbReference>
<evidence type="ECO:0000313" key="4">
    <source>
        <dbReference type="Proteomes" id="UP000061839"/>
    </source>
</evidence>
<dbReference type="SUPFAM" id="SSF56601">
    <property type="entry name" value="beta-lactamase/transpeptidase-like"/>
    <property type="match status" value="1"/>
</dbReference>
<dbReference type="GO" id="GO:0008658">
    <property type="term" value="F:penicillin binding"/>
    <property type="evidence" value="ECO:0007669"/>
    <property type="project" value="InterPro"/>
</dbReference>
<name>A0A0D4C0R9_9MICC</name>
<organism evidence="3 4">
    <name type="scientific">Psychromicrobium lacuslunae</name>
    <dbReference type="NCBI Taxonomy" id="1618207"/>
    <lineage>
        <taxon>Bacteria</taxon>
        <taxon>Bacillati</taxon>
        <taxon>Actinomycetota</taxon>
        <taxon>Actinomycetes</taxon>
        <taxon>Micrococcales</taxon>
        <taxon>Micrococcaceae</taxon>
        <taxon>Psychromicrobium</taxon>
    </lineage>
</organism>
<dbReference type="GO" id="GO:0071555">
    <property type="term" value="P:cell wall organization"/>
    <property type="evidence" value="ECO:0007669"/>
    <property type="project" value="TreeGrafter"/>
</dbReference>
<keyword evidence="3" id="KW-0808">Transferase</keyword>
<dbReference type="GO" id="GO:0005886">
    <property type="term" value="C:plasma membrane"/>
    <property type="evidence" value="ECO:0007669"/>
    <property type="project" value="TreeGrafter"/>
</dbReference>
<evidence type="ECO:0000259" key="1">
    <source>
        <dbReference type="Pfam" id="PF00905"/>
    </source>
</evidence>
<evidence type="ECO:0000313" key="3">
    <source>
        <dbReference type="EMBL" id="AJT42178.1"/>
    </source>
</evidence>
<dbReference type="OrthoDB" id="9766847at2"/>
<dbReference type="Proteomes" id="UP000061839">
    <property type="component" value="Chromosome"/>
</dbReference>
<dbReference type="PATRIC" id="fig|1618207.4.peg.2620"/>
<dbReference type="HOGENOM" id="CLU_009289_1_0_11"/>
<feature type="domain" description="Penicillin binding protein A dimerisation" evidence="2">
    <location>
        <begin position="52"/>
        <end position="136"/>
    </location>
</feature>
<dbReference type="InterPro" id="IPR001460">
    <property type="entry name" value="PCN-bd_Tpept"/>
</dbReference>
<dbReference type="Pfam" id="PF21922">
    <property type="entry name" value="PBP_dimer_2"/>
    <property type="match status" value="1"/>
</dbReference>
<reference evidence="3 4" key="1">
    <citation type="journal article" date="2015" name="Genome Announc.">
        <title>Complete Genome Sequencing of Protease-Producing Novel Arthrobacter sp. Strain IHBB 11108 Using PacBio Single-Molecule Real-Time Sequencing Technology.</title>
        <authorList>
            <person name="Kiran S."/>
            <person name="Swarnkar M.K."/>
            <person name="Pal M."/>
            <person name="Thakur R."/>
            <person name="Tewari R."/>
            <person name="Singh A.K."/>
            <person name="Gulati A."/>
        </authorList>
    </citation>
    <scope>NUCLEOTIDE SEQUENCE [LARGE SCALE GENOMIC DNA]</scope>
    <source>
        <strain evidence="3 4">IHBB 11108</strain>
    </source>
</reference>
<dbReference type="KEGG" id="ari:UM93_12930"/>
<dbReference type="PANTHER" id="PTHR30627">
    <property type="entry name" value="PEPTIDOGLYCAN D,D-TRANSPEPTIDASE"/>
    <property type="match status" value="1"/>
</dbReference>
<dbReference type="EMBL" id="CP011005">
    <property type="protein sequence ID" value="AJT42178.1"/>
    <property type="molecule type" value="Genomic_DNA"/>
</dbReference>
<keyword evidence="4" id="KW-1185">Reference proteome</keyword>
<dbReference type="InterPro" id="IPR012338">
    <property type="entry name" value="Beta-lactam/transpept-like"/>
</dbReference>
<dbReference type="InterPro" id="IPR054120">
    <property type="entry name" value="PBPA_dimer"/>
</dbReference>
<feature type="domain" description="Penicillin-binding protein transpeptidase" evidence="1">
    <location>
        <begin position="158"/>
        <end position="500"/>
    </location>
</feature>
<dbReference type="Gene3D" id="3.90.1310.10">
    <property type="entry name" value="Penicillin-binding protein 2a (Domain 2)"/>
    <property type="match status" value="1"/>
</dbReference>
<proteinExistence type="predicted"/>
<dbReference type="STRING" id="1618207.UM93_12930"/>
<dbReference type="Pfam" id="PF00905">
    <property type="entry name" value="Transpeptidase"/>
    <property type="match status" value="1"/>
</dbReference>
<dbReference type="AlphaFoldDB" id="A0A0D4C0R9"/>
<gene>
    <name evidence="3" type="ORF">UM93_12930</name>
</gene>
<dbReference type="GO" id="GO:0016740">
    <property type="term" value="F:transferase activity"/>
    <property type="evidence" value="ECO:0007669"/>
    <property type="project" value="UniProtKB-KW"/>
</dbReference>
<dbReference type="RefSeq" id="WP_045075967.1">
    <property type="nucleotide sequence ID" value="NZ_CP011005.1"/>
</dbReference>
<protein>
    <submittedName>
        <fullName evidence="3">Peptidoglycan glycosyltransferase</fullName>
    </submittedName>
</protein>
<accession>A0A0D4C0R9</accession>
<dbReference type="GO" id="GO:0071972">
    <property type="term" value="F:peptidoglycan L,D-transpeptidase activity"/>
    <property type="evidence" value="ECO:0007669"/>
    <property type="project" value="TreeGrafter"/>
</dbReference>
<dbReference type="InterPro" id="IPR050515">
    <property type="entry name" value="Beta-lactam/transpept"/>
</dbReference>
<dbReference type="PANTHER" id="PTHR30627:SF24">
    <property type="entry name" value="PENICILLIN-BINDING PROTEIN 4B"/>
    <property type="match status" value="1"/>
</dbReference>
<sequence length="506" mass="53437">MNQAIRSSWVVAIALFALILGSVTYVQFFAVDSLRTNDWNTRSLEQTYCNERGAIVVGGQAIAQSVPSPADDSCKFIRKYTDPEVYAGLTGYYSKDFGSTALEASLDEPLTGQAPELFYDQISQILTGSQPKGSSVELTIDPKIQKLAYSMIPQGVTGSIVVMNPKTGAIIAMVSTPSYDTNLMAGHNRSQVAKNFNQLTNSPQYANFQQNGNMYGSAAYKRTYSPGSVFKLVDTAAALASGKYNKDSVLPNPATLNIPGDPVGLPNYVSGGCAARSQASFAFALEQSCNTPFAGIALDLGQQAITDQATKFGFNDPNLNIANNSNVNTKAPASKFPGGSGGNLGPAELARSAIGQQDVQATPLQVAMMTAAIANGGVQMKPKIVQGVRTPDLKPVASYDFKPEVLRQSTSPEIAKQLTEWMTSVVDNGIASGAQVPGIKVAGKTGTAETVTDIPDSSKNSWFTGFAPANDPQVVVSIMVQGQDILTSNTLTSPNAAKLIKAVLNK</sequence>